<evidence type="ECO:0000256" key="11">
    <source>
        <dbReference type="ARBA" id="ARBA00022916"/>
    </source>
</evidence>
<dbReference type="PANTHER" id="PTHR39083">
    <property type="entry name" value="CYCLIC DI-GMP-BINDING PROTEIN"/>
    <property type="match status" value="1"/>
</dbReference>
<sequence>MKRSTYANLRPIGRAAALTVLATAPLLTPVPAWPQTVVAAASGATSTALLAPTGTPAAVSAARSSPPTQVRRLNLGQLGNQTAFRLRTTEGRADINFGLRADELVTRAVLRLRYAYSPSLIPEHSHIKVLLNDELMTTLSFTAAQAGQPVTQEVPIDPRFIVDFNRLTLQFVGHYAQNCELTTHSSLWADVSGASELELTVRPIELRDNLATLPEPFFDPRDLGRLNLPFVFAAQPSADTLRAAGITASWFGQLAAWRGARFTAHLDGVDGAPPPGHALVFATNSERPAWLAQQPPYNGPGLSMQSNPGDGWSRLLLVSGRDGEDLRVAADALVRGATGLSGSQVAVQASPAPGTRTPYDAPNWVRMDRPTTFGELVQAPQQLQAAGRQPDHIRVDLRIPPDLYTWKSRGVPVDLKFRYTPPVRASESRMTMSLNDALVQAFNLRASEPGRSADRSWAPPLMDRGLAVERQRVMVSPFQLAPRSQLQYAYSFATHRGGDCENPAVDNARGAIDPDSTIDFSGYPHYAELPQLSHFASLGFPFTRYADLSQTAVVMPEQPGREDIETLLTLLGRMGESTGYPATRVAVVGPQQVATVRDRDLLLIGAAPGQRLLQDWSTHLPAMVMGTQRRVSQPARPVSALYGGLGLPREPAAATQEHIEGTGPLAALLGFESPLTSGRSVVAVTAGETRDLPKLLDALETQAGAMHGSVVLVRSLRDGITGRDAVKVESIAVGPTYTIGVLPFWMVMGHWLWEHPTLLGLLLLGLAATGLLLLWKLWLALRLRRGRARA</sequence>
<dbReference type="GO" id="GO:0030244">
    <property type="term" value="P:cellulose biosynthetic process"/>
    <property type="evidence" value="ECO:0007669"/>
    <property type="project" value="UniProtKB-KW"/>
</dbReference>
<comment type="caution">
    <text evidence="16">The sequence shown here is derived from an EMBL/GenBank/DDBJ whole genome shotgun (WGS) entry which is preliminary data.</text>
</comment>
<dbReference type="InterPro" id="IPR003920">
    <property type="entry name" value="Cell_synth_B"/>
</dbReference>
<keyword evidence="9 15" id="KW-0973">c-di-GMP</keyword>
<organism evidence="16 17">
    <name type="scientific">Hylemonella gracilis str. Niagara R</name>
    <dbReference type="NCBI Taxonomy" id="1458275"/>
    <lineage>
        <taxon>Bacteria</taxon>
        <taxon>Pseudomonadati</taxon>
        <taxon>Pseudomonadota</taxon>
        <taxon>Betaproteobacteria</taxon>
        <taxon>Burkholderiales</taxon>
        <taxon>Comamonadaceae</taxon>
        <taxon>Hylemonella</taxon>
    </lineage>
</organism>
<evidence type="ECO:0000256" key="4">
    <source>
        <dbReference type="ARBA" id="ARBA00010714"/>
    </source>
</evidence>
<dbReference type="EMBL" id="JEMG01000001">
    <property type="protein sequence ID" value="EYC50359.1"/>
    <property type="molecule type" value="Genomic_DNA"/>
</dbReference>
<evidence type="ECO:0000256" key="1">
    <source>
        <dbReference type="ARBA" id="ARBA00002057"/>
    </source>
</evidence>
<dbReference type="UniPathway" id="UPA00694"/>
<comment type="subunit">
    <text evidence="5 15">Tightly associated with the cellulose synthase catalytic subunit.</text>
</comment>
<dbReference type="RefSeq" id="WP_035605138.1">
    <property type="nucleotide sequence ID" value="NZ_JEMG01000001.1"/>
</dbReference>
<dbReference type="AlphaFoldDB" id="A0A016XE23"/>
<proteinExistence type="inferred from homology"/>
<dbReference type="PANTHER" id="PTHR39083:SF1">
    <property type="entry name" value="CYCLIC DI-GMP-BINDING PROTEIN"/>
    <property type="match status" value="1"/>
</dbReference>
<feature type="signal peptide" evidence="15">
    <location>
        <begin position="1"/>
        <end position="34"/>
    </location>
</feature>
<feature type="transmembrane region" description="Helical" evidence="15">
    <location>
        <begin position="758"/>
        <end position="779"/>
    </location>
</feature>
<dbReference type="GO" id="GO:0005886">
    <property type="term" value="C:plasma membrane"/>
    <property type="evidence" value="ECO:0007669"/>
    <property type="project" value="UniProtKB-SubCell"/>
</dbReference>
<evidence type="ECO:0000313" key="16">
    <source>
        <dbReference type="EMBL" id="EYC50359.1"/>
    </source>
</evidence>
<comment type="similarity">
    <text evidence="4 15">Belongs to the AcsB/BcsB family.</text>
</comment>
<gene>
    <name evidence="16" type="ORF">AZ34_04305</name>
</gene>
<evidence type="ECO:0000256" key="10">
    <source>
        <dbReference type="ARBA" id="ARBA00022692"/>
    </source>
</evidence>
<evidence type="ECO:0000256" key="15">
    <source>
        <dbReference type="RuleBase" id="RU365021"/>
    </source>
</evidence>
<evidence type="ECO:0000256" key="8">
    <source>
        <dbReference type="ARBA" id="ARBA00022519"/>
    </source>
</evidence>
<dbReference type="eggNOG" id="COG1215">
    <property type="taxonomic scope" value="Bacteria"/>
</dbReference>
<keyword evidence="10 15" id="KW-0812">Transmembrane</keyword>
<keyword evidence="13 15" id="KW-0472">Membrane</keyword>
<evidence type="ECO:0000256" key="3">
    <source>
        <dbReference type="ARBA" id="ARBA00005186"/>
    </source>
</evidence>
<dbReference type="InterPro" id="IPR018513">
    <property type="entry name" value="Cell_synthase_bac"/>
</dbReference>
<dbReference type="Proteomes" id="UP000023268">
    <property type="component" value="Unassembled WGS sequence"/>
</dbReference>
<keyword evidence="15" id="KW-0732">Signal</keyword>
<dbReference type="Gene3D" id="2.60.120.260">
    <property type="entry name" value="Galactose-binding domain-like"/>
    <property type="match status" value="2"/>
</dbReference>
<keyword evidence="8 15" id="KW-0997">Cell inner membrane</keyword>
<dbReference type="STRING" id="1458275.AZ34_04305"/>
<keyword evidence="7 15" id="KW-1003">Cell membrane</keyword>
<dbReference type="PRINTS" id="PR01440">
    <property type="entry name" value="CELLSNTHASEB"/>
</dbReference>
<accession>A0A016XE23</accession>
<comment type="function">
    <text evidence="1 15">Binds the cellulose synthase activator, bis-(3'-5') cyclic diguanylic acid (c-di-GMP).</text>
</comment>
<dbReference type="GO" id="GO:0006011">
    <property type="term" value="P:UDP-alpha-D-glucose metabolic process"/>
    <property type="evidence" value="ECO:0007669"/>
    <property type="project" value="InterPro"/>
</dbReference>
<dbReference type="NCBIfam" id="NF008323">
    <property type="entry name" value="PRK11114.1-1"/>
    <property type="match status" value="1"/>
</dbReference>
<name>A0A016XE23_9BURK</name>
<dbReference type="Pfam" id="PF03170">
    <property type="entry name" value="BcsB"/>
    <property type="match status" value="1"/>
</dbReference>
<dbReference type="OrthoDB" id="9806702at2"/>
<evidence type="ECO:0000256" key="6">
    <source>
        <dbReference type="ARBA" id="ARBA00021844"/>
    </source>
</evidence>
<evidence type="ECO:0000256" key="13">
    <source>
        <dbReference type="ARBA" id="ARBA00023136"/>
    </source>
</evidence>
<evidence type="ECO:0000256" key="14">
    <source>
        <dbReference type="ARBA" id="ARBA00033444"/>
    </source>
</evidence>
<evidence type="ECO:0000313" key="17">
    <source>
        <dbReference type="Proteomes" id="UP000023268"/>
    </source>
</evidence>
<protein>
    <recommendedName>
        <fullName evidence="6 15">Cyclic di-GMP-binding protein</fullName>
    </recommendedName>
    <alternativeName>
        <fullName evidence="14 15">Cellulose synthase regulatory subunit</fullName>
    </alternativeName>
</protein>
<evidence type="ECO:0000256" key="7">
    <source>
        <dbReference type="ARBA" id="ARBA00022475"/>
    </source>
</evidence>
<reference evidence="16 17" key="1">
    <citation type="submission" date="2014-02" db="EMBL/GenBank/DDBJ databases">
        <title>Draft Genome of Hylemonella gracilis isolated from the Niagara River.</title>
        <authorList>
            <person name="Pawlowski D.R."/>
            <person name="Koudelka G.B."/>
        </authorList>
    </citation>
    <scope>NUCLEOTIDE SEQUENCE [LARGE SCALE GENOMIC DNA]</scope>
    <source>
        <strain evidence="16 17">Niagara R</strain>
    </source>
</reference>
<evidence type="ECO:0000256" key="12">
    <source>
        <dbReference type="ARBA" id="ARBA00022989"/>
    </source>
</evidence>
<evidence type="ECO:0000256" key="2">
    <source>
        <dbReference type="ARBA" id="ARBA00004377"/>
    </source>
</evidence>
<comment type="pathway">
    <text evidence="3 15">Glycan metabolism; bacterial cellulose biosynthesis.</text>
</comment>
<keyword evidence="11 15" id="KW-0135">Cellulose biosynthesis</keyword>
<evidence type="ECO:0000256" key="9">
    <source>
        <dbReference type="ARBA" id="ARBA00022636"/>
    </source>
</evidence>
<feature type="chain" id="PRO_5015215718" description="Cyclic di-GMP-binding protein" evidence="15">
    <location>
        <begin position="35"/>
        <end position="790"/>
    </location>
</feature>
<comment type="subcellular location">
    <subcellularLocation>
        <location evidence="2">Cell inner membrane</location>
        <topology evidence="2">Single-pass membrane protein</topology>
    </subcellularLocation>
</comment>
<keyword evidence="12 15" id="KW-1133">Transmembrane helix</keyword>
<evidence type="ECO:0000256" key="5">
    <source>
        <dbReference type="ARBA" id="ARBA00011437"/>
    </source>
</evidence>